<proteinExistence type="predicted"/>
<evidence type="ECO:0000313" key="1">
    <source>
        <dbReference type="EMBL" id="RKR20273.1"/>
    </source>
</evidence>
<gene>
    <name evidence="1" type="ORF">C8D78_0905</name>
</gene>
<sequence>MELLGIAFIILIIAVVAATISALRKDGLGHTPPVRSDEYWMARDLPSVNYTLRIF</sequence>
<accession>A0A495EUI6</accession>
<dbReference type="Proteomes" id="UP000276055">
    <property type="component" value="Unassembled WGS sequence"/>
</dbReference>
<dbReference type="AlphaFoldDB" id="A0A495EUI6"/>
<protein>
    <submittedName>
        <fullName evidence="1">Uncharacterized protein</fullName>
    </submittedName>
</protein>
<reference evidence="1 2" key="1">
    <citation type="submission" date="2018-10" db="EMBL/GenBank/DDBJ databases">
        <title>Genomic Encyclopedia of Type Strains, Phase IV (KMG-IV): sequencing the most valuable type-strain genomes for metagenomic binning, comparative biology and taxonomic classification.</title>
        <authorList>
            <person name="Goeker M."/>
        </authorList>
    </citation>
    <scope>NUCLEOTIDE SEQUENCE [LARGE SCALE GENOMIC DNA]</scope>
    <source>
        <strain evidence="1 2">DSM 25586</strain>
    </source>
</reference>
<dbReference type="EMBL" id="RBIR01000002">
    <property type="protein sequence ID" value="RKR20273.1"/>
    <property type="molecule type" value="Genomic_DNA"/>
</dbReference>
<comment type="caution">
    <text evidence="1">The sequence shown here is derived from an EMBL/GenBank/DDBJ whole genome shotgun (WGS) entry which is preliminary data.</text>
</comment>
<name>A0A495EUI6_9MICC</name>
<evidence type="ECO:0000313" key="2">
    <source>
        <dbReference type="Proteomes" id="UP000276055"/>
    </source>
</evidence>
<dbReference type="RefSeq" id="WP_167467854.1">
    <property type="nucleotide sequence ID" value="NZ_RBIR01000002.1"/>
</dbReference>
<organism evidence="1 2">
    <name type="scientific">Arthrobacter oryzae</name>
    <dbReference type="NCBI Taxonomy" id="409290"/>
    <lineage>
        <taxon>Bacteria</taxon>
        <taxon>Bacillati</taxon>
        <taxon>Actinomycetota</taxon>
        <taxon>Actinomycetes</taxon>
        <taxon>Micrococcales</taxon>
        <taxon>Micrococcaceae</taxon>
        <taxon>Arthrobacter</taxon>
    </lineage>
</organism>